<dbReference type="Proteomes" id="UP000324800">
    <property type="component" value="Unassembled WGS sequence"/>
</dbReference>
<name>A0A5J4WX63_9EUKA</name>
<dbReference type="EMBL" id="SNRW01000766">
    <property type="protein sequence ID" value="KAA6399373.1"/>
    <property type="molecule type" value="Genomic_DNA"/>
</dbReference>
<sequence length="116" mass="13397">MTLDGKQNADEFKHIFKLSAIEINAVIQLREGINLPYQFRAVAGNNILPPDIITEDTIERIKKYTEQRNMEYQAAAVAMQYGTQFLPQLFNPNPIPYLIPPYPCNQTQQYYNQQSS</sequence>
<organism evidence="1 2">
    <name type="scientific">Streblomastix strix</name>
    <dbReference type="NCBI Taxonomy" id="222440"/>
    <lineage>
        <taxon>Eukaryota</taxon>
        <taxon>Metamonada</taxon>
        <taxon>Preaxostyla</taxon>
        <taxon>Oxymonadida</taxon>
        <taxon>Streblomastigidae</taxon>
        <taxon>Streblomastix</taxon>
    </lineage>
</organism>
<proteinExistence type="predicted"/>
<accession>A0A5J4WX63</accession>
<gene>
    <name evidence="1" type="ORF">EZS28_005093</name>
</gene>
<protein>
    <submittedName>
        <fullName evidence="1">Uncharacterized protein</fullName>
    </submittedName>
</protein>
<evidence type="ECO:0000313" key="2">
    <source>
        <dbReference type="Proteomes" id="UP000324800"/>
    </source>
</evidence>
<dbReference type="AlphaFoldDB" id="A0A5J4WX63"/>
<evidence type="ECO:0000313" key="1">
    <source>
        <dbReference type="EMBL" id="KAA6399373.1"/>
    </source>
</evidence>
<comment type="caution">
    <text evidence="1">The sequence shown here is derived from an EMBL/GenBank/DDBJ whole genome shotgun (WGS) entry which is preliminary data.</text>
</comment>
<reference evidence="1 2" key="1">
    <citation type="submission" date="2019-03" db="EMBL/GenBank/DDBJ databases">
        <title>Single cell metagenomics reveals metabolic interactions within the superorganism composed of flagellate Streblomastix strix and complex community of Bacteroidetes bacteria on its surface.</title>
        <authorList>
            <person name="Treitli S.C."/>
            <person name="Kolisko M."/>
            <person name="Husnik F."/>
            <person name="Keeling P."/>
            <person name="Hampl V."/>
        </authorList>
    </citation>
    <scope>NUCLEOTIDE SEQUENCE [LARGE SCALE GENOMIC DNA]</scope>
    <source>
        <strain evidence="1">ST1C</strain>
    </source>
</reference>